<dbReference type="PANTHER" id="PTHR46115">
    <property type="entry name" value="THIOREDOXIN-LIKE PROTEIN 1"/>
    <property type="match status" value="1"/>
</dbReference>
<keyword evidence="1" id="KW-1015">Disulfide bond</keyword>
<dbReference type="OrthoDB" id="2121326at2759"/>
<dbReference type="Proteomes" id="UP000631114">
    <property type="component" value="Unassembled WGS sequence"/>
</dbReference>
<dbReference type="InterPro" id="IPR013766">
    <property type="entry name" value="Thioredoxin_domain"/>
</dbReference>
<feature type="non-terminal residue" evidence="3">
    <location>
        <position position="1"/>
    </location>
</feature>
<dbReference type="Pfam" id="PF00085">
    <property type="entry name" value="Thioredoxin"/>
    <property type="match status" value="1"/>
</dbReference>
<feature type="domain" description="Thioredoxin" evidence="2">
    <location>
        <begin position="37"/>
        <end position="95"/>
    </location>
</feature>
<reference evidence="3 4" key="1">
    <citation type="submission" date="2020-10" db="EMBL/GenBank/DDBJ databases">
        <title>The Coptis chinensis genome and diversification of protoberbering-type alkaloids.</title>
        <authorList>
            <person name="Wang B."/>
            <person name="Shu S."/>
            <person name="Song C."/>
            <person name="Liu Y."/>
        </authorList>
    </citation>
    <scope>NUCLEOTIDE SEQUENCE [LARGE SCALE GENOMIC DNA]</scope>
    <source>
        <strain evidence="3">HL-2020</strain>
        <tissue evidence="3">Leaf</tissue>
    </source>
</reference>
<sequence length="114" mass="13138">FKIGESETKQTAKYGRADTSIHRLKRRSRISRINHPVPCVFYFTAVWCGPCKLVGPIVEALSKKYPHVKIYKIDVDQPTFRFFREGKKLREMTGADVPLLAQTMEDLYKNSDSS</sequence>
<evidence type="ECO:0000259" key="2">
    <source>
        <dbReference type="Pfam" id="PF00085"/>
    </source>
</evidence>
<evidence type="ECO:0000313" key="4">
    <source>
        <dbReference type="Proteomes" id="UP000631114"/>
    </source>
</evidence>
<dbReference type="SUPFAM" id="SSF52833">
    <property type="entry name" value="Thioredoxin-like"/>
    <property type="match status" value="1"/>
</dbReference>
<comment type="caution">
    <text evidence="3">The sequence shown here is derived from an EMBL/GenBank/DDBJ whole genome shotgun (WGS) entry which is preliminary data.</text>
</comment>
<dbReference type="EMBL" id="JADFTS010000004">
    <property type="protein sequence ID" value="KAF9611742.1"/>
    <property type="molecule type" value="Genomic_DNA"/>
</dbReference>
<keyword evidence="4" id="KW-1185">Reference proteome</keyword>
<proteinExistence type="predicted"/>
<organism evidence="3 4">
    <name type="scientific">Coptis chinensis</name>
    <dbReference type="NCBI Taxonomy" id="261450"/>
    <lineage>
        <taxon>Eukaryota</taxon>
        <taxon>Viridiplantae</taxon>
        <taxon>Streptophyta</taxon>
        <taxon>Embryophyta</taxon>
        <taxon>Tracheophyta</taxon>
        <taxon>Spermatophyta</taxon>
        <taxon>Magnoliopsida</taxon>
        <taxon>Ranunculales</taxon>
        <taxon>Ranunculaceae</taxon>
        <taxon>Coptidoideae</taxon>
        <taxon>Coptis</taxon>
    </lineage>
</organism>
<protein>
    <recommendedName>
        <fullName evidence="2">Thioredoxin domain-containing protein</fullName>
    </recommendedName>
</protein>
<name>A0A835I8N3_9MAGN</name>
<evidence type="ECO:0000313" key="3">
    <source>
        <dbReference type="EMBL" id="KAF9611742.1"/>
    </source>
</evidence>
<gene>
    <name evidence="3" type="ORF">IFM89_034925</name>
</gene>
<dbReference type="AlphaFoldDB" id="A0A835I8N3"/>
<accession>A0A835I8N3</accession>
<dbReference type="InterPro" id="IPR036249">
    <property type="entry name" value="Thioredoxin-like_sf"/>
</dbReference>
<evidence type="ECO:0000256" key="1">
    <source>
        <dbReference type="ARBA" id="ARBA00023157"/>
    </source>
</evidence>
<dbReference type="CDD" id="cd02947">
    <property type="entry name" value="TRX_family"/>
    <property type="match status" value="1"/>
</dbReference>
<dbReference type="Gene3D" id="3.40.30.10">
    <property type="entry name" value="Glutaredoxin"/>
    <property type="match status" value="1"/>
</dbReference>